<comment type="subcellular location">
    <subcellularLocation>
        <location evidence="1 7">Periplasm</location>
    </subcellularLocation>
</comment>
<evidence type="ECO:0000256" key="4">
    <source>
        <dbReference type="ARBA" id="ARBA00022729"/>
    </source>
</evidence>
<dbReference type="CDD" id="cd11614">
    <property type="entry name" value="SAF_CpaB_FlgA_like"/>
    <property type="match status" value="1"/>
</dbReference>
<dbReference type="PANTHER" id="PTHR36307:SF1">
    <property type="entry name" value="FLAGELLA BASAL BODY P-RING FORMATION PROTEIN FLGA"/>
    <property type="match status" value="1"/>
</dbReference>
<keyword evidence="5 7" id="KW-0574">Periplasm</keyword>
<comment type="caution">
    <text evidence="9">The sequence shown here is derived from an EMBL/GenBank/DDBJ whole genome shotgun (WGS) entry which is preliminary data.</text>
</comment>
<dbReference type="Gene3D" id="2.30.30.760">
    <property type="match status" value="1"/>
</dbReference>
<keyword evidence="9" id="KW-0969">Cilium</keyword>
<reference evidence="9 10" key="1">
    <citation type="submission" date="2020-04" db="EMBL/GenBank/DDBJ databases">
        <title>Vibrio sp. SM6, a novel species isolated from seawater.</title>
        <authorList>
            <person name="Wang X."/>
        </authorList>
    </citation>
    <scope>NUCLEOTIDE SEQUENCE [LARGE SCALE GENOMIC DNA]</scope>
    <source>
        <strain evidence="9 10">SM6</strain>
    </source>
</reference>
<dbReference type="InterPro" id="IPR013974">
    <property type="entry name" value="SAF"/>
</dbReference>
<comment type="function">
    <text evidence="6 7">Involved in the assembly process of the P-ring formation. It may associate with FlgF on the rod constituting a structure essential for the P-ring assembly or may act as a modulator protein for the P-ring assembly.</text>
</comment>
<protein>
    <recommendedName>
        <fullName evidence="3 7">Flagella basal body P-ring formation protein FlgA</fullName>
    </recommendedName>
</protein>
<sequence length="248" mass="27355">MSRFEMNSVCAHWFTPMDRSRCYAKSIGILLALFSFFSNGATENQIKQIQLAAETHILQTVETPRGGELHIEAAELDSRIRATDCPQPLQTSASSTKGTRSNINVLVECPSDGWKVYVPVRLSTAVALVTANRALARGEVLSETDISTTFIELQRFRKAGFSTFQDIIGAKVKRALRPGDVIEQSDVCLVCRNEKVMIKAVKSTMTITTKGTALQDGILGQQVRVKNDKTQRIIEAQVTDVAEVSVMF</sequence>
<dbReference type="Proteomes" id="UP000535589">
    <property type="component" value="Unassembled WGS sequence"/>
</dbReference>
<keyword evidence="10" id="KW-1185">Reference proteome</keyword>
<evidence type="ECO:0000313" key="10">
    <source>
        <dbReference type="Proteomes" id="UP000535589"/>
    </source>
</evidence>
<accession>A0A7X8YFT8</accession>
<dbReference type="SMART" id="SM00858">
    <property type="entry name" value="SAF"/>
    <property type="match status" value="1"/>
</dbReference>
<dbReference type="Gene3D" id="3.90.1210.10">
    <property type="entry name" value="Antifreeze-like/N-acetylneuraminic acid synthase C-terminal domain"/>
    <property type="match status" value="1"/>
</dbReference>
<keyword evidence="4" id="KW-0732">Signal</keyword>
<evidence type="ECO:0000256" key="7">
    <source>
        <dbReference type="RuleBase" id="RU362063"/>
    </source>
</evidence>
<keyword evidence="9" id="KW-0282">Flagellum</keyword>
<keyword evidence="9" id="KW-0966">Cell projection</keyword>
<comment type="similarity">
    <text evidence="2 7">Belongs to the FlgA family.</text>
</comment>
<dbReference type="Pfam" id="PF17656">
    <property type="entry name" value="ChapFlgA_N"/>
    <property type="match status" value="1"/>
</dbReference>
<evidence type="ECO:0000256" key="1">
    <source>
        <dbReference type="ARBA" id="ARBA00004418"/>
    </source>
</evidence>
<evidence type="ECO:0000256" key="6">
    <source>
        <dbReference type="ARBA" id="ARBA00025643"/>
    </source>
</evidence>
<proteinExistence type="inferred from homology"/>
<evidence type="ECO:0000256" key="2">
    <source>
        <dbReference type="ARBA" id="ARBA00010474"/>
    </source>
</evidence>
<dbReference type="GO" id="GO:0042597">
    <property type="term" value="C:periplasmic space"/>
    <property type="evidence" value="ECO:0007669"/>
    <property type="project" value="UniProtKB-SubCell"/>
</dbReference>
<dbReference type="EMBL" id="JABAIK010000001">
    <property type="protein sequence ID" value="NLS11632.1"/>
    <property type="molecule type" value="Genomic_DNA"/>
</dbReference>
<feature type="domain" description="SAF" evidence="8">
    <location>
        <begin position="126"/>
        <end position="188"/>
    </location>
</feature>
<dbReference type="Pfam" id="PF13144">
    <property type="entry name" value="ChapFlgA"/>
    <property type="match status" value="1"/>
</dbReference>
<evidence type="ECO:0000256" key="5">
    <source>
        <dbReference type="ARBA" id="ARBA00022764"/>
    </source>
</evidence>
<dbReference type="GO" id="GO:0044780">
    <property type="term" value="P:bacterial-type flagellum assembly"/>
    <property type="evidence" value="ECO:0007669"/>
    <property type="project" value="InterPro"/>
</dbReference>
<dbReference type="InterPro" id="IPR039246">
    <property type="entry name" value="Flagellar_FlgA"/>
</dbReference>
<evidence type="ECO:0000256" key="3">
    <source>
        <dbReference type="ARBA" id="ARBA00014754"/>
    </source>
</evidence>
<dbReference type="NCBIfam" id="TIGR03170">
    <property type="entry name" value="flgA_cterm"/>
    <property type="match status" value="1"/>
</dbReference>
<organism evidence="9 10">
    <name type="scientific">Vibrio agarilyticus</name>
    <dbReference type="NCBI Taxonomy" id="2726741"/>
    <lineage>
        <taxon>Bacteria</taxon>
        <taxon>Pseudomonadati</taxon>
        <taxon>Pseudomonadota</taxon>
        <taxon>Gammaproteobacteria</taxon>
        <taxon>Vibrionales</taxon>
        <taxon>Vibrionaceae</taxon>
        <taxon>Vibrio</taxon>
    </lineage>
</organism>
<evidence type="ECO:0000313" key="9">
    <source>
        <dbReference type="EMBL" id="NLS11632.1"/>
    </source>
</evidence>
<keyword evidence="7" id="KW-1005">Bacterial flagellum biogenesis</keyword>
<dbReference type="InterPro" id="IPR041231">
    <property type="entry name" value="FlgA_N"/>
</dbReference>
<dbReference type="PANTHER" id="PTHR36307">
    <property type="entry name" value="FLAGELLA BASAL BODY P-RING FORMATION PROTEIN FLGA"/>
    <property type="match status" value="1"/>
</dbReference>
<name>A0A7X8YFT8_9VIBR</name>
<dbReference type="AlphaFoldDB" id="A0A7X8YFT8"/>
<gene>
    <name evidence="9" type="primary">flgA</name>
    <name evidence="9" type="ORF">HGP28_01840</name>
</gene>
<dbReference type="InterPro" id="IPR017585">
    <property type="entry name" value="SAF_FlgA"/>
</dbReference>
<evidence type="ECO:0000259" key="8">
    <source>
        <dbReference type="SMART" id="SM00858"/>
    </source>
</evidence>